<dbReference type="SUPFAM" id="SSF46689">
    <property type="entry name" value="Homeodomain-like"/>
    <property type="match status" value="1"/>
</dbReference>
<gene>
    <name evidence="1" type="ORF">SDC9_98450</name>
</gene>
<accession>A0A645AEU7</accession>
<name>A0A645AEU7_9ZZZZ</name>
<organism evidence="1">
    <name type="scientific">bioreactor metagenome</name>
    <dbReference type="NCBI Taxonomy" id="1076179"/>
    <lineage>
        <taxon>unclassified sequences</taxon>
        <taxon>metagenomes</taxon>
        <taxon>ecological metagenomes</taxon>
    </lineage>
</organism>
<protein>
    <recommendedName>
        <fullName evidence="2">HTH tetR-type domain-containing protein</fullName>
    </recommendedName>
</protein>
<sequence>MPPKQKITKQMVLEAGYDIAKRNGMENVNSRNIAKVLSCSTQPIFSCFSTMEDLKKNVFDFVFKKFIAGGIEYVNSKKSLDFLGLSIQWYLELLRNEPHLYNLIFCSKGFGIQTPDDFISRYTSNEKILSKMQTYYELSLDECKDILLRSYALMHGIGTLIFFNDFKISNEEIVDIVKRTVAEMVLSSQNKKEAGS</sequence>
<evidence type="ECO:0008006" key="2">
    <source>
        <dbReference type="Google" id="ProtNLM"/>
    </source>
</evidence>
<dbReference type="InterPro" id="IPR009057">
    <property type="entry name" value="Homeodomain-like_sf"/>
</dbReference>
<comment type="caution">
    <text evidence="1">The sequence shown here is derived from an EMBL/GenBank/DDBJ whole genome shotgun (WGS) entry which is preliminary data.</text>
</comment>
<dbReference type="Gene3D" id="1.10.357.10">
    <property type="entry name" value="Tetracycline Repressor, domain 2"/>
    <property type="match status" value="1"/>
</dbReference>
<evidence type="ECO:0000313" key="1">
    <source>
        <dbReference type="EMBL" id="MPM51699.1"/>
    </source>
</evidence>
<dbReference type="EMBL" id="VSSQ01013532">
    <property type="protein sequence ID" value="MPM51699.1"/>
    <property type="molecule type" value="Genomic_DNA"/>
</dbReference>
<reference evidence="1" key="1">
    <citation type="submission" date="2019-08" db="EMBL/GenBank/DDBJ databases">
        <authorList>
            <person name="Kucharzyk K."/>
            <person name="Murdoch R.W."/>
            <person name="Higgins S."/>
            <person name="Loffler F."/>
        </authorList>
    </citation>
    <scope>NUCLEOTIDE SEQUENCE</scope>
</reference>
<dbReference type="AlphaFoldDB" id="A0A645AEU7"/>
<proteinExistence type="predicted"/>